<gene>
    <name evidence="2" type="ORF">LPJ53_000493</name>
</gene>
<sequence length="711" mass="75170">MAPASASLSVEEMHMWRTLFQKTTRPFSYNGSIVPVSLYHAHAVLNQFKTRGDAQNEAAISKIILEIIEACKAEAGVPLTKEIVHAVLQESFNHTAPISTLHPNPAPGASVAGSIAGASQISDSNATTALNSAILANAALNNRAIQNVQQQNHMQGLLSSPAMPMGVLAGSQQLNPASSALLAASSSALGAAAAASVAASTSITSAAAQSPAQPASKKQTSGKNTPSVASAKLKKKSQSPRTTTKPRKGPSPKPSPIAAAALAPDPAPTAAQVSLPQPMPTIQEAPAPTSAAAAGAEGAPGMPRLESMSAEMATQIVETIGRTIDVESIKQRPAIEISESDKNTVREHLALIGQLLDLNINLMPVIFLRTRNPDPIQRIYTINIIYKEQRRLLSEDKYIITANTTTGFIEVLRRFLMMAKEWGNMQQNQQHQPAPGSVQQPAATGSITASDAVPGNAQQMLQPVSHVGDAAAKPGQETPLTNMHPSALTADPSFENFQKAVKHPLDLSNLKLPASKKRTVSKSGSNSGNQTASPVGTSGGLQSTMPFAPAPLALPPNMTRAEFDRLPLDTRTHILKTQQAIMIRQNTMSINGAGGVPGNMPFPHQQLQLQQQQLQQQLAGQAANPLLLAATQGMASAVGADQSAEEQQLQALERDKWNKPLEYLMCVLDRFTHSSEKAGVEPMPILQQVFWPIARKSMSSGWGVVASDAVL</sequence>
<reference evidence="2" key="1">
    <citation type="submission" date="2022-07" db="EMBL/GenBank/DDBJ databases">
        <title>Phylogenomic reconstructions and comparative analyses of Kickxellomycotina fungi.</title>
        <authorList>
            <person name="Reynolds N.K."/>
            <person name="Stajich J.E."/>
            <person name="Barry K."/>
            <person name="Grigoriev I.V."/>
            <person name="Crous P."/>
            <person name="Smith M.E."/>
        </authorList>
    </citation>
    <scope>NUCLEOTIDE SEQUENCE</scope>
    <source>
        <strain evidence="2">NBRC 32514</strain>
    </source>
</reference>
<evidence type="ECO:0000313" key="3">
    <source>
        <dbReference type="Proteomes" id="UP001149813"/>
    </source>
</evidence>
<evidence type="ECO:0000313" key="2">
    <source>
        <dbReference type="EMBL" id="KAJ1725266.1"/>
    </source>
</evidence>
<keyword evidence="3" id="KW-1185">Reference proteome</keyword>
<dbReference type="EMBL" id="JANBOJ010000008">
    <property type="protein sequence ID" value="KAJ1725266.1"/>
    <property type="molecule type" value="Genomic_DNA"/>
</dbReference>
<dbReference type="GO" id="GO:0006357">
    <property type="term" value="P:regulation of transcription by RNA polymerase II"/>
    <property type="evidence" value="ECO:0007669"/>
    <property type="project" value="InterPro"/>
</dbReference>
<feature type="region of interest" description="Disordered" evidence="1">
    <location>
        <begin position="469"/>
        <end position="490"/>
    </location>
</feature>
<dbReference type="Pfam" id="PF05397">
    <property type="entry name" value="Med15_fungi"/>
    <property type="match status" value="1"/>
</dbReference>
<name>A0A9W7Y1R2_9FUNG</name>
<dbReference type="Proteomes" id="UP001149813">
    <property type="component" value="Unassembled WGS sequence"/>
</dbReference>
<dbReference type="AlphaFoldDB" id="A0A9W7Y1R2"/>
<accession>A0A9W7Y1R2</accession>
<feature type="compositionally biased region" description="Low complexity" evidence="1">
    <location>
        <begin position="206"/>
        <end position="216"/>
    </location>
</feature>
<protein>
    <submittedName>
        <fullName evidence="2">Uncharacterized protein</fullName>
    </submittedName>
</protein>
<dbReference type="InterPro" id="IPR008626">
    <property type="entry name" value="Mediator_Med15_fun"/>
</dbReference>
<feature type="region of interest" description="Disordered" evidence="1">
    <location>
        <begin position="426"/>
        <end position="450"/>
    </location>
</feature>
<comment type="caution">
    <text evidence="2">The sequence shown here is derived from an EMBL/GenBank/DDBJ whole genome shotgun (WGS) entry which is preliminary data.</text>
</comment>
<feature type="region of interest" description="Disordered" evidence="1">
    <location>
        <begin position="206"/>
        <end position="274"/>
    </location>
</feature>
<feature type="compositionally biased region" description="Low complexity" evidence="1">
    <location>
        <begin position="256"/>
        <end position="271"/>
    </location>
</feature>
<dbReference type="GO" id="GO:0003712">
    <property type="term" value="F:transcription coregulator activity"/>
    <property type="evidence" value="ECO:0007669"/>
    <property type="project" value="InterPro"/>
</dbReference>
<evidence type="ECO:0000256" key="1">
    <source>
        <dbReference type="SAM" id="MobiDB-lite"/>
    </source>
</evidence>
<dbReference type="OrthoDB" id="5593134at2759"/>
<feature type="compositionally biased region" description="Polar residues" evidence="1">
    <location>
        <begin position="521"/>
        <end position="543"/>
    </location>
</feature>
<dbReference type="GO" id="GO:0016592">
    <property type="term" value="C:mediator complex"/>
    <property type="evidence" value="ECO:0007669"/>
    <property type="project" value="InterPro"/>
</dbReference>
<organism evidence="2 3">
    <name type="scientific">Coemansia erecta</name>
    <dbReference type="NCBI Taxonomy" id="147472"/>
    <lineage>
        <taxon>Eukaryota</taxon>
        <taxon>Fungi</taxon>
        <taxon>Fungi incertae sedis</taxon>
        <taxon>Zoopagomycota</taxon>
        <taxon>Kickxellomycotina</taxon>
        <taxon>Kickxellomycetes</taxon>
        <taxon>Kickxellales</taxon>
        <taxon>Kickxellaceae</taxon>
        <taxon>Coemansia</taxon>
    </lineage>
</organism>
<feature type="compositionally biased region" description="Polar residues" evidence="1">
    <location>
        <begin position="426"/>
        <end position="449"/>
    </location>
</feature>
<feature type="region of interest" description="Disordered" evidence="1">
    <location>
        <begin position="508"/>
        <end position="543"/>
    </location>
</feature>
<feature type="compositionally biased region" description="Polar residues" evidence="1">
    <location>
        <begin position="217"/>
        <end position="228"/>
    </location>
</feature>
<feature type="compositionally biased region" description="Basic residues" evidence="1">
    <location>
        <begin position="232"/>
        <end position="250"/>
    </location>
</feature>
<proteinExistence type="predicted"/>